<organism evidence="1 2">
    <name type="scientific">Klebsormidium nitens</name>
    <name type="common">Green alga</name>
    <name type="synonym">Ulothrix nitens</name>
    <dbReference type="NCBI Taxonomy" id="105231"/>
    <lineage>
        <taxon>Eukaryota</taxon>
        <taxon>Viridiplantae</taxon>
        <taxon>Streptophyta</taxon>
        <taxon>Klebsormidiophyceae</taxon>
        <taxon>Klebsormidiales</taxon>
        <taxon>Klebsormidiaceae</taxon>
        <taxon>Klebsormidium</taxon>
    </lineage>
</organism>
<evidence type="ECO:0000313" key="2">
    <source>
        <dbReference type="Proteomes" id="UP000054558"/>
    </source>
</evidence>
<dbReference type="AlphaFoldDB" id="A0A1Y1IAG4"/>
<evidence type="ECO:0000313" key="1">
    <source>
        <dbReference type="EMBL" id="GAQ87553.1"/>
    </source>
</evidence>
<reference evidence="1 2" key="1">
    <citation type="journal article" date="2014" name="Nat. Commun.">
        <title>Klebsormidium flaccidum genome reveals primary factors for plant terrestrial adaptation.</title>
        <authorList>
            <person name="Hori K."/>
            <person name="Maruyama F."/>
            <person name="Fujisawa T."/>
            <person name="Togashi T."/>
            <person name="Yamamoto N."/>
            <person name="Seo M."/>
            <person name="Sato S."/>
            <person name="Yamada T."/>
            <person name="Mori H."/>
            <person name="Tajima N."/>
            <person name="Moriyama T."/>
            <person name="Ikeuchi M."/>
            <person name="Watanabe M."/>
            <person name="Wada H."/>
            <person name="Kobayashi K."/>
            <person name="Saito M."/>
            <person name="Masuda T."/>
            <person name="Sasaki-Sekimoto Y."/>
            <person name="Mashiguchi K."/>
            <person name="Awai K."/>
            <person name="Shimojima M."/>
            <person name="Masuda S."/>
            <person name="Iwai M."/>
            <person name="Nobusawa T."/>
            <person name="Narise T."/>
            <person name="Kondo S."/>
            <person name="Saito H."/>
            <person name="Sato R."/>
            <person name="Murakawa M."/>
            <person name="Ihara Y."/>
            <person name="Oshima-Yamada Y."/>
            <person name="Ohtaka K."/>
            <person name="Satoh M."/>
            <person name="Sonobe K."/>
            <person name="Ishii M."/>
            <person name="Ohtani R."/>
            <person name="Kanamori-Sato M."/>
            <person name="Honoki R."/>
            <person name="Miyazaki D."/>
            <person name="Mochizuki H."/>
            <person name="Umetsu J."/>
            <person name="Higashi K."/>
            <person name="Shibata D."/>
            <person name="Kamiya Y."/>
            <person name="Sato N."/>
            <person name="Nakamura Y."/>
            <person name="Tabata S."/>
            <person name="Ida S."/>
            <person name="Kurokawa K."/>
            <person name="Ohta H."/>
        </authorList>
    </citation>
    <scope>NUCLEOTIDE SEQUENCE [LARGE SCALE GENOMIC DNA]</scope>
    <source>
        <strain evidence="1 2">NIES-2285</strain>
    </source>
</reference>
<dbReference type="EMBL" id="DF237309">
    <property type="protein sequence ID" value="GAQ87553.1"/>
    <property type="molecule type" value="Genomic_DNA"/>
</dbReference>
<keyword evidence="2" id="KW-1185">Reference proteome</keyword>
<dbReference type="SUPFAM" id="SSF110296">
    <property type="entry name" value="Oligoxyloglucan reducing end-specific cellobiohydrolase"/>
    <property type="match status" value="1"/>
</dbReference>
<protein>
    <submittedName>
        <fullName evidence="1">Uncharacterized protein</fullName>
    </submittedName>
</protein>
<proteinExistence type="predicted"/>
<dbReference type="Proteomes" id="UP000054558">
    <property type="component" value="Unassembled WGS sequence"/>
</dbReference>
<sequence>MEPETAKVMERLAAIGTKMVFFKQNVMVRVTKRGIIFRSKNSGKHWKVLDTKWFETKRGFWGSIVDDFAKGTKLGHVEKAIIKASMAILPGKDATANRAANFRKKVYSIFRKQAGIRDSAPLPSKVVHAVKWIVPSAGATPSKNSGKHWKVLDTKWFETKRGFWGSIVDDFAKGTKLGHVEKAIIKASMAILPRKDATADRAANFRKKVYSIFRKQAGIRDLATLPSKVVHAVKWTVPSAGATPCLILSSTFDNED</sequence>
<gene>
    <name evidence="1" type="ORF">KFL_003600130</name>
</gene>
<name>A0A1Y1IAG4_KLENI</name>
<accession>A0A1Y1IAG4</accession>